<dbReference type="Proteomes" id="UP000060487">
    <property type="component" value="Unassembled WGS sequence"/>
</dbReference>
<comment type="subcellular location">
    <subcellularLocation>
        <location evidence="1">Membrane</location>
        <topology evidence="1">Multi-pass membrane protein</topology>
    </subcellularLocation>
</comment>
<evidence type="ECO:0000256" key="3">
    <source>
        <dbReference type="ARBA" id="ARBA00010441"/>
    </source>
</evidence>
<dbReference type="PROSITE" id="PS00379">
    <property type="entry name" value="CDP_ALCOHOL_P_TRANSF"/>
    <property type="match status" value="1"/>
</dbReference>
<evidence type="ECO:0000256" key="15">
    <source>
        <dbReference type="RuleBase" id="RU003750"/>
    </source>
</evidence>
<comment type="catalytic activity">
    <reaction evidence="14">
        <text>a CDP-1,2-diacyl-sn-glycerol + sn-glycerol 3-phosphate = a 1,2-diacyl-sn-glycero-3-phospho-(1'-sn-glycero-3'-phosphate) + CMP + H(+)</text>
        <dbReference type="Rhea" id="RHEA:12593"/>
        <dbReference type="ChEBI" id="CHEBI:15378"/>
        <dbReference type="ChEBI" id="CHEBI:57597"/>
        <dbReference type="ChEBI" id="CHEBI:58332"/>
        <dbReference type="ChEBI" id="CHEBI:60110"/>
        <dbReference type="ChEBI" id="CHEBI:60377"/>
        <dbReference type="EC" id="2.7.8.5"/>
    </reaction>
</comment>
<gene>
    <name evidence="17" type="ORF">ASN18_1452</name>
</gene>
<keyword evidence="11 16" id="KW-0472">Membrane</keyword>
<feature type="transmembrane region" description="Helical" evidence="16">
    <location>
        <begin position="99"/>
        <end position="115"/>
    </location>
</feature>
<dbReference type="EMBL" id="LNQR01000056">
    <property type="protein sequence ID" value="KWT86729.1"/>
    <property type="molecule type" value="Genomic_DNA"/>
</dbReference>
<evidence type="ECO:0000256" key="7">
    <source>
        <dbReference type="ARBA" id="ARBA00022679"/>
    </source>
</evidence>
<comment type="similarity">
    <text evidence="3 15">Belongs to the CDP-alcohol phosphatidyltransferase class-I family.</text>
</comment>
<dbReference type="EC" id="2.7.8.5" evidence="4"/>
<evidence type="ECO:0000256" key="4">
    <source>
        <dbReference type="ARBA" id="ARBA00013170"/>
    </source>
</evidence>
<protein>
    <recommendedName>
        <fullName evidence="5">CDP-diacylglycerol--glycerol-3-phosphate 3-phosphatidyltransferase</fullName>
        <ecNumber evidence="4">2.7.8.5</ecNumber>
    </recommendedName>
</protein>
<evidence type="ECO:0000256" key="14">
    <source>
        <dbReference type="ARBA" id="ARBA00048586"/>
    </source>
</evidence>
<feature type="transmembrane region" description="Helical" evidence="16">
    <location>
        <begin position="121"/>
        <end position="139"/>
    </location>
</feature>
<evidence type="ECO:0000313" key="18">
    <source>
        <dbReference type="Proteomes" id="UP000060487"/>
    </source>
</evidence>
<dbReference type="InterPro" id="IPR004570">
    <property type="entry name" value="Phosphatidylglycerol_P_synth"/>
</dbReference>
<dbReference type="PIRSF" id="PIRSF000847">
    <property type="entry name" value="Phos_ph_gly_syn"/>
    <property type="match status" value="1"/>
</dbReference>
<keyword evidence="9 16" id="KW-1133">Transmembrane helix</keyword>
<keyword evidence="12" id="KW-0594">Phospholipid biosynthesis</keyword>
<evidence type="ECO:0000256" key="12">
    <source>
        <dbReference type="ARBA" id="ARBA00023209"/>
    </source>
</evidence>
<dbReference type="PANTHER" id="PTHR14269">
    <property type="entry name" value="CDP-DIACYLGLYCEROL--GLYCEROL-3-PHOSPHATE 3-PHOSPHATIDYLTRANSFERASE-RELATED"/>
    <property type="match status" value="1"/>
</dbReference>
<reference evidence="17 18" key="1">
    <citation type="submission" date="2015-11" db="EMBL/GenBank/DDBJ databases">
        <authorList>
            <person name="Lin W."/>
        </authorList>
    </citation>
    <scope>NUCLEOTIDE SEQUENCE [LARGE SCALE GENOMIC DNA]</scope>
    <source>
        <strain evidence="17 18">HCH-1</strain>
    </source>
</reference>
<accession>A0ABR5SFN9</accession>
<dbReference type="InterPro" id="IPR048254">
    <property type="entry name" value="CDP_ALCOHOL_P_TRANSF_CS"/>
</dbReference>
<dbReference type="Gene3D" id="1.20.120.1760">
    <property type="match status" value="1"/>
</dbReference>
<evidence type="ECO:0000256" key="2">
    <source>
        <dbReference type="ARBA" id="ARBA00005042"/>
    </source>
</evidence>
<feature type="transmembrane region" description="Helical" evidence="16">
    <location>
        <begin position="6"/>
        <end position="27"/>
    </location>
</feature>
<evidence type="ECO:0000313" key="17">
    <source>
        <dbReference type="EMBL" id="KWT86729.1"/>
    </source>
</evidence>
<feature type="transmembrane region" description="Helical" evidence="16">
    <location>
        <begin position="71"/>
        <end position="92"/>
    </location>
</feature>
<feature type="transmembrane region" description="Helical" evidence="16">
    <location>
        <begin position="151"/>
        <end position="170"/>
    </location>
</feature>
<evidence type="ECO:0000256" key="5">
    <source>
        <dbReference type="ARBA" id="ARBA00014944"/>
    </source>
</evidence>
<proteinExistence type="inferred from homology"/>
<dbReference type="InterPro" id="IPR050324">
    <property type="entry name" value="CDP-alcohol_PTase-I"/>
</dbReference>
<dbReference type="RefSeq" id="WP_236861589.1">
    <property type="nucleotide sequence ID" value="NZ_LNQR01000056.1"/>
</dbReference>
<evidence type="ECO:0000256" key="16">
    <source>
        <dbReference type="SAM" id="Phobius"/>
    </source>
</evidence>
<dbReference type="GO" id="GO:0008444">
    <property type="term" value="F:CDP-diacylglycerol-glycerol-3-phosphate 3-phosphatidyltransferase activity"/>
    <property type="evidence" value="ECO:0007669"/>
    <property type="project" value="UniProtKB-EC"/>
</dbReference>
<dbReference type="Pfam" id="PF01066">
    <property type="entry name" value="CDP-OH_P_transf"/>
    <property type="match status" value="1"/>
</dbReference>
<keyword evidence="6" id="KW-0444">Lipid biosynthesis</keyword>
<feature type="transmembrane region" description="Helical" evidence="16">
    <location>
        <begin position="32"/>
        <end position="51"/>
    </location>
</feature>
<evidence type="ECO:0000256" key="1">
    <source>
        <dbReference type="ARBA" id="ARBA00004141"/>
    </source>
</evidence>
<dbReference type="InterPro" id="IPR043130">
    <property type="entry name" value="CDP-OH_PTrfase_TM_dom"/>
</dbReference>
<keyword evidence="18" id="KW-1185">Reference proteome</keyword>
<sequence length="178" mass="19999">MGVLNIPNTLTLLRIVAIPFFVSTLIYRRYEIALAIFILASVTDALDGLIARVTKKQTKLGQFLDPLADKILVITSFIMFSIYEWVPAWLTISIISRDLIVVVGWMLFYMIHHVIFIKPSILGKSAIAAQMILLAYILLRINFPGLLPDQTVLIWITTLLTVASGLNYIIKGLMYTDG</sequence>
<organism evidence="17 18">
    <name type="scientific">Candidatus Magnetominusculus xianensis</name>
    <dbReference type="NCBI Taxonomy" id="1748249"/>
    <lineage>
        <taxon>Bacteria</taxon>
        <taxon>Pseudomonadati</taxon>
        <taxon>Nitrospirota</taxon>
        <taxon>Nitrospiria</taxon>
        <taxon>Nitrospirales</taxon>
        <taxon>Nitrospiraceae</taxon>
        <taxon>Candidatus Magnetominusculus</taxon>
    </lineage>
</organism>
<evidence type="ECO:0000256" key="11">
    <source>
        <dbReference type="ARBA" id="ARBA00023136"/>
    </source>
</evidence>
<name>A0ABR5SFN9_9BACT</name>
<keyword evidence="7 15" id="KW-0808">Transferase</keyword>
<evidence type="ECO:0000256" key="13">
    <source>
        <dbReference type="ARBA" id="ARBA00023264"/>
    </source>
</evidence>
<dbReference type="PANTHER" id="PTHR14269:SF62">
    <property type="entry name" value="CDP-DIACYLGLYCEROL--GLYCEROL-3-PHOSPHATE 3-PHOSPHATIDYLTRANSFERASE 1, CHLOROPLASTIC"/>
    <property type="match status" value="1"/>
</dbReference>
<keyword evidence="13" id="KW-1208">Phospholipid metabolism</keyword>
<keyword evidence="8 16" id="KW-0812">Transmembrane</keyword>
<evidence type="ECO:0000256" key="6">
    <source>
        <dbReference type="ARBA" id="ARBA00022516"/>
    </source>
</evidence>
<keyword evidence="10" id="KW-0443">Lipid metabolism</keyword>
<evidence type="ECO:0000256" key="9">
    <source>
        <dbReference type="ARBA" id="ARBA00022989"/>
    </source>
</evidence>
<evidence type="ECO:0000256" key="8">
    <source>
        <dbReference type="ARBA" id="ARBA00022692"/>
    </source>
</evidence>
<comment type="caution">
    <text evidence="17">The sequence shown here is derived from an EMBL/GenBank/DDBJ whole genome shotgun (WGS) entry which is preliminary data.</text>
</comment>
<comment type="pathway">
    <text evidence="2">Phospholipid metabolism; phosphatidylglycerol biosynthesis; phosphatidylglycerol from CDP-diacylglycerol: step 1/2.</text>
</comment>
<dbReference type="InterPro" id="IPR000462">
    <property type="entry name" value="CDP-OH_P_trans"/>
</dbReference>
<evidence type="ECO:0000256" key="10">
    <source>
        <dbReference type="ARBA" id="ARBA00023098"/>
    </source>
</evidence>